<dbReference type="FunFam" id="2.10.25.10:FF:000188">
    <property type="entry name" value="Laminin subunit gamma 2"/>
    <property type="match status" value="1"/>
</dbReference>
<feature type="domain" description="Laminin EGF-like" evidence="7">
    <location>
        <begin position="432"/>
        <end position="477"/>
    </location>
</feature>
<evidence type="ECO:0000259" key="7">
    <source>
        <dbReference type="PROSITE" id="PS50027"/>
    </source>
</evidence>
<evidence type="ECO:0000256" key="4">
    <source>
        <dbReference type="ARBA" id="ARBA00023180"/>
    </source>
</evidence>
<feature type="domain" description="Laminin IV type A" evidence="8">
    <location>
        <begin position="262"/>
        <end position="445"/>
    </location>
</feature>
<dbReference type="GO" id="GO:0048731">
    <property type="term" value="P:system development"/>
    <property type="evidence" value="ECO:0007669"/>
    <property type="project" value="UniProtKB-ARBA"/>
</dbReference>
<dbReference type="InterPro" id="IPR002049">
    <property type="entry name" value="LE_dom"/>
</dbReference>
<proteinExistence type="predicted"/>
<evidence type="ECO:0000313" key="10">
    <source>
        <dbReference type="EMBL" id="VVD05615.1"/>
    </source>
</evidence>
<dbReference type="GO" id="GO:0009887">
    <property type="term" value="P:animal organ morphogenesis"/>
    <property type="evidence" value="ECO:0007669"/>
    <property type="project" value="TreeGrafter"/>
</dbReference>
<dbReference type="Pfam" id="PF00052">
    <property type="entry name" value="Laminin_B"/>
    <property type="match status" value="1"/>
</dbReference>
<organism evidence="10 11">
    <name type="scientific">Leptidea sinapis</name>
    <dbReference type="NCBI Taxonomy" id="189913"/>
    <lineage>
        <taxon>Eukaryota</taxon>
        <taxon>Metazoa</taxon>
        <taxon>Ecdysozoa</taxon>
        <taxon>Arthropoda</taxon>
        <taxon>Hexapoda</taxon>
        <taxon>Insecta</taxon>
        <taxon>Pterygota</taxon>
        <taxon>Neoptera</taxon>
        <taxon>Endopterygota</taxon>
        <taxon>Lepidoptera</taxon>
        <taxon>Glossata</taxon>
        <taxon>Ditrysia</taxon>
        <taxon>Papilionoidea</taxon>
        <taxon>Pieridae</taxon>
        <taxon>Dismorphiinae</taxon>
        <taxon>Leptidea</taxon>
    </lineage>
</organism>
<evidence type="ECO:0000313" key="11">
    <source>
        <dbReference type="Proteomes" id="UP000324832"/>
    </source>
</evidence>
<protein>
    <recommendedName>
        <fullName evidence="12">Laminin EGF-like domain-containing protein</fullName>
    </recommendedName>
</protein>
<dbReference type="GO" id="GO:0009888">
    <property type="term" value="P:tissue development"/>
    <property type="evidence" value="ECO:0007669"/>
    <property type="project" value="TreeGrafter"/>
</dbReference>
<dbReference type="SUPFAM" id="SSF57196">
    <property type="entry name" value="EGF/Laminin"/>
    <property type="match status" value="2"/>
</dbReference>
<dbReference type="Pfam" id="PF00053">
    <property type="entry name" value="EGF_laminin"/>
    <property type="match status" value="4"/>
</dbReference>
<keyword evidence="2" id="KW-0677">Repeat</keyword>
<dbReference type="InterPro" id="IPR056863">
    <property type="entry name" value="LMN_ATRN_NET-like_EGF"/>
</dbReference>
<reference evidence="10 11" key="1">
    <citation type="submission" date="2017-07" db="EMBL/GenBank/DDBJ databases">
        <authorList>
            <person name="Talla V."/>
            <person name="Backstrom N."/>
        </authorList>
    </citation>
    <scope>NUCLEOTIDE SEQUENCE [LARGE SCALE GENOMIC DNA]</scope>
</reference>
<evidence type="ECO:0000256" key="6">
    <source>
        <dbReference type="PROSITE-ProRule" id="PRU00460"/>
    </source>
</evidence>
<dbReference type="Gene3D" id="2.60.120.260">
    <property type="entry name" value="Galactose-binding domain-like"/>
    <property type="match status" value="1"/>
</dbReference>
<dbReference type="InterPro" id="IPR000034">
    <property type="entry name" value="Laminin_IV"/>
</dbReference>
<keyword evidence="1" id="KW-0732">Signal</keyword>
<keyword evidence="5 6" id="KW-0424">Laminin EGF-like domain</keyword>
<dbReference type="PRINTS" id="PR00011">
    <property type="entry name" value="EGFLAMININ"/>
</dbReference>
<evidence type="ECO:0008006" key="12">
    <source>
        <dbReference type="Google" id="ProtNLM"/>
    </source>
</evidence>
<accession>A0A5E4R6Q7</accession>
<dbReference type="CDD" id="cd00055">
    <property type="entry name" value="EGF_Lam"/>
    <property type="match status" value="4"/>
</dbReference>
<dbReference type="PROSITE" id="PS01248">
    <property type="entry name" value="EGF_LAM_1"/>
    <property type="match status" value="2"/>
</dbReference>
<keyword evidence="4" id="KW-0325">Glycoprotein</keyword>
<keyword evidence="11" id="KW-1185">Reference proteome</keyword>
<feature type="domain" description="Laminin EGF-like" evidence="7">
    <location>
        <begin position="588"/>
        <end position="632"/>
    </location>
</feature>
<dbReference type="GO" id="GO:0005604">
    <property type="term" value="C:basement membrane"/>
    <property type="evidence" value="ECO:0007669"/>
    <property type="project" value="UniProtKB-ARBA"/>
</dbReference>
<feature type="non-terminal residue" evidence="10">
    <location>
        <position position="678"/>
    </location>
</feature>
<dbReference type="InterPro" id="IPR050440">
    <property type="entry name" value="Laminin/Netrin_ECM"/>
</dbReference>
<dbReference type="Gene3D" id="2.170.300.10">
    <property type="entry name" value="Tie2 ligand-binding domain superfamily"/>
    <property type="match status" value="1"/>
</dbReference>
<evidence type="ECO:0000259" key="9">
    <source>
        <dbReference type="PROSITE" id="PS51117"/>
    </source>
</evidence>
<evidence type="ECO:0000259" key="8">
    <source>
        <dbReference type="PROSITE" id="PS51115"/>
    </source>
</evidence>
<dbReference type="PANTHER" id="PTHR10574">
    <property type="entry name" value="NETRIN/LAMININ-RELATED"/>
    <property type="match status" value="1"/>
</dbReference>
<dbReference type="PANTHER" id="PTHR10574:SF428">
    <property type="entry name" value="LAMININ SUBUNIT ALPHA-1-LIKE PROTEIN"/>
    <property type="match status" value="1"/>
</dbReference>
<keyword evidence="3 6" id="KW-1015">Disulfide bond</keyword>
<comment type="caution">
    <text evidence="6">Lacks conserved residue(s) required for the propagation of feature annotation.</text>
</comment>
<sequence length="678" mass="72942">MIKISKMLEMYNYDYFVLEVSKAKQHKMELLHVIIKSGPSPRPLAWSLEVSSTQHGEDWRMIRAFGDRDHCKKLWDLRPDRRRRKARGTKRAKEKLTCSTQFANPKPLENGETFTGRCTWALAKVCRPGGCACHSVPRTPRLTHTTPEQNVTVCTEPAEVIASDAVLVPSGNLVSLVTSLRMTALAGNVESVPLMMWEIFCASIVRRNQLVECTCHPGFSGPKCEWCEDVNAVFPNCLLEATTPACKCDPRGIVDPSRVVLPLGEAWIISDAAANETLEPSIDEEGKPFLITYEVEGWESFYWLSRSWSGGQLESYGGEIRASLYWGVARGDTGGSPTVGPDLSLNADLIEGMWYSEGEAAPVSRSQLMAVLADLSAVMIRAHFHNDQDEVAREVCSCPTGYEGSHCSECSWTHVRIHRATGTSPTFECVPCPCNMHASCTTVNGVCGPCQHNTTGLHCERCLPGFYGNPVTGGCKRCACPLYDAANNFSPNCALAGPDGDEYVCTQCPDGYAGDHCEICDSGYWGSPQTAGGACVACECGGGPCHSDTGRCLVCPPHAEGERCDQCQEGYWSGAQSKEGIESGCVECACGRGALSAACDTRSGQCACDSAWTGRACDTCAPGYGGMAGCPMCRCGIAAVNKACDMHSGACECAPGAAPPLCDTCLIEHYDLSAQGCQ</sequence>
<evidence type="ECO:0000256" key="3">
    <source>
        <dbReference type="ARBA" id="ARBA00023157"/>
    </source>
</evidence>
<dbReference type="PROSITE" id="PS51115">
    <property type="entry name" value="LAMININ_IVA"/>
    <property type="match status" value="1"/>
</dbReference>
<evidence type="ECO:0000256" key="5">
    <source>
        <dbReference type="ARBA" id="ARBA00023292"/>
    </source>
</evidence>
<dbReference type="InterPro" id="IPR008211">
    <property type="entry name" value="Laminin_N"/>
</dbReference>
<evidence type="ECO:0000256" key="2">
    <source>
        <dbReference type="ARBA" id="ARBA00022737"/>
    </source>
</evidence>
<feature type="disulfide bond" evidence="6">
    <location>
        <begin position="608"/>
        <end position="617"/>
    </location>
</feature>
<dbReference type="Gene3D" id="2.10.25.10">
    <property type="entry name" value="Laminin"/>
    <property type="match status" value="4"/>
</dbReference>
<name>A0A5E4R6Q7_9NEOP</name>
<feature type="domain" description="Laminin N-terminal" evidence="9">
    <location>
        <begin position="1"/>
        <end position="188"/>
    </location>
</feature>
<dbReference type="Proteomes" id="UP000324832">
    <property type="component" value="Unassembled WGS sequence"/>
</dbReference>
<dbReference type="AlphaFoldDB" id="A0A5E4R6Q7"/>
<dbReference type="EMBL" id="FZQP02006992">
    <property type="protein sequence ID" value="VVD05615.1"/>
    <property type="molecule type" value="Genomic_DNA"/>
</dbReference>
<dbReference type="SMART" id="SM00180">
    <property type="entry name" value="EGF_Lam"/>
    <property type="match status" value="5"/>
</dbReference>
<evidence type="ECO:0000256" key="1">
    <source>
        <dbReference type="ARBA" id="ARBA00022729"/>
    </source>
</evidence>
<dbReference type="Pfam" id="PF24973">
    <property type="entry name" value="EGF_LMN_ATRN"/>
    <property type="match status" value="1"/>
</dbReference>
<dbReference type="PROSITE" id="PS50027">
    <property type="entry name" value="EGF_LAM_2"/>
    <property type="match status" value="2"/>
</dbReference>
<feature type="disulfide bond" evidence="6">
    <location>
        <begin position="450"/>
        <end position="459"/>
    </location>
</feature>
<dbReference type="PROSITE" id="PS51117">
    <property type="entry name" value="LAMININ_NTER"/>
    <property type="match status" value="1"/>
</dbReference>
<gene>
    <name evidence="10" type="ORF">LSINAPIS_LOCUS15110</name>
</gene>